<dbReference type="EMBL" id="JAIPUX010000035">
    <property type="protein sequence ID" value="KAH0631480.1"/>
    <property type="molecule type" value="Genomic_DNA"/>
</dbReference>
<dbReference type="NCBIfam" id="TIGR00231">
    <property type="entry name" value="small_GTP"/>
    <property type="match status" value="1"/>
</dbReference>
<evidence type="ECO:0000313" key="3">
    <source>
        <dbReference type="EMBL" id="KAH0631480.1"/>
    </source>
</evidence>
<gene>
    <name evidence="3" type="ORF">JD844_005819</name>
</gene>
<keyword evidence="1" id="KW-0547">Nucleotide-binding</keyword>
<evidence type="ECO:0000256" key="2">
    <source>
        <dbReference type="ARBA" id="ARBA00023134"/>
    </source>
</evidence>
<protein>
    <recommendedName>
        <fullName evidence="5">Rho-related GTP-binding protein RhoU</fullName>
    </recommendedName>
</protein>
<dbReference type="InterPro" id="IPR005225">
    <property type="entry name" value="Small_GTP-bd"/>
</dbReference>
<evidence type="ECO:0000256" key="1">
    <source>
        <dbReference type="ARBA" id="ARBA00022741"/>
    </source>
</evidence>
<dbReference type="PROSITE" id="PS51420">
    <property type="entry name" value="RHO"/>
    <property type="match status" value="1"/>
</dbReference>
<dbReference type="SMART" id="SM00173">
    <property type="entry name" value="RAS"/>
    <property type="match status" value="1"/>
</dbReference>
<dbReference type="InterPro" id="IPR003578">
    <property type="entry name" value="Small_GTPase_Rho"/>
</dbReference>
<organism evidence="3 4">
    <name type="scientific">Phrynosoma platyrhinos</name>
    <name type="common">Desert horned lizard</name>
    <dbReference type="NCBI Taxonomy" id="52577"/>
    <lineage>
        <taxon>Eukaryota</taxon>
        <taxon>Metazoa</taxon>
        <taxon>Chordata</taxon>
        <taxon>Craniata</taxon>
        <taxon>Vertebrata</taxon>
        <taxon>Euteleostomi</taxon>
        <taxon>Lepidosauria</taxon>
        <taxon>Squamata</taxon>
        <taxon>Bifurcata</taxon>
        <taxon>Unidentata</taxon>
        <taxon>Episquamata</taxon>
        <taxon>Toxicofera</taxon>
        <taxon>Iguania</taxon>
        <taxon>Phrynosomatidae</taxon>
        <taxon>Phrynosomatinae</taxon>
        <taxon>Phrynosoma</taxon>
    </lineage>
</organism>
<dbReference type="PANTHER" id="PTHR24072">
    <property type="entry name" value="RHO FAMILY GTPASE"/>
    <property type="match status" value="1"/>
</dbReference>
<name>A0ABQ7TNV9_PHRPL</name>
<dbReference type="Proteomes" id="UP000826234">
    <property type="component" value="Unassembled WGS sequence"/>
</dbReference>
<dbReference type="Pfam" id="PF00071">
    <property type="entry name" value="Ras"/>
    <property type="match status" value="1"/>
</dbReference>
<evidence type="ECO:0000313" key="4">
    <source>
        <dbReference type="Proteomes" id="UP000826234"/>
    </source>
</evidence>
<dbReference type="SUPFAM" id="SSF52540">
    <property type="entry name" value="P-loop containing nucleoside triphosphate hydrolases"/>
    <property type="match status" value="1"/>
</dbReference>
<keyword evidence="4" id="KW-1185">Reference proteome</keyword>
<keyword evidence="2" id="KW-0342">GTP-binding</keyword>
<dbReference type="PROSITE" id="PS51421">
    <property type="entry name" value="RAS"/>
    <property type="match status" value="1"/>
</dbReference>
<proteinExistence type="predicted"/>
<accession>A0ABQ7TNV9</accession>
<dbReference type="PROSITE" id="PS51419">
    <property type="entry name" value="RAB"/>
    <property type="match status" value="1"/>
</dbReference>
<dbReference type="Gene3D" id="3.40.50.300">
    <property type="entry name" value="P-loop containing nucleotide triphosphate hydrolases"/>
    <property type="match status" value="1"/>
</dbReference>
<comment type="caution">
    <text evidence="3">The sequence shown here is derived from an EMBL/GenBank/DDBJ whole genome shotgun (WGS) entry which is preliminary data.</text>
</comment>
<reference evidence="3 4" key="1">
    <citation type="journal article" date="2022" name="Gigascience">
        <title>A chromosome-level genome assembly and annotation of the desert horned lizard, Phrynosoma platyrhinos, provides insight into chromosomal rearrangements among reptiles.</title>
        <authorList>
            <person name="Koochekian N."/>
            <person name="Ascanio A."/>
            <person name="Farleigh K."/>
            <person name="Card D.C."/>
            <person name="Schield D.R."/>
            <person name="Castoe T.A."/>
            <person name="Jezkova T."/>
        </authorList>
    </citation>
    <scope>NUCLEOTIDE SEQUENCE [LARGE SCALE GENOMIC DNA]</scope>
    <source>
        <strain evidence="3">NK-2021</strain>
    </source>
</reference>
<dbReference type="InterPro" id="IPR001806">
    <property type="entry name" value="Small_GTPase"/>
</dbReference>
<dbReference type="SMART" id="SM00174">
    <property type="entry name" value="RHO"/>
    <property type="match status" value="1"/>
</dbReference>
<dbReference type="InterPro" id="IPR027417">
    <property type="entry name" value="P-loop_NTPase"/>
</dbReference>
<dbReference type="PRINTS" id="PR00449">
    <property type="entry name" value="RASTRNSFRMNG"/>
</dbReference>
<evidence type="ECO:0008006" key="5">
    <source>
        <dbReference type="Google" id="ProtNLM"/>
    </source>
</evidence>
<sequence length="217" mass="23984">MQAPRFQEELGAASVPDAAEGSFPVLTIEIVRTRKMAFWSLEITAQALAVVQVDGAPIRLQLCDTAGQDEFDMLRQVCYPKAEIFLLCFSVVAPTSFQNVADKWYPEVRRHCPSTPVLLVGTQSDLRQDVKVLIALARRREKPVAPSAARALSLKLGMVGYLECSALTQHNLKEVFDTAIAAGLRHADHPGPKARRGPASCLRTLSKAWWRKCVCVR</sequence>
<dbReference type="SMART" id="SM00175">
    <property type="entry name" value="RAB"/>
    <property type="match status" value="1"/>
</dbReference>